<dbReference type="EMBL" id="JACHHP010000002">
    <property type="protein sequence ID" value="MBB5207892.1"/>
    <property type="molecule type" value="Genomic_DNA"/>
</dbReference>
<keyword evidence="3" id="KW-1185">Reference proteome</keyword>
<dbReference type="RefSeq" id="WP_183960409.1">
    <property type="nucleotide sequence ID" value="NZ_JACHHP010000002.1"/>
</dbReference>
<accession>A0A7W8FYY2</accession>
<reference evidence="2 3" key="1">
    <citation type="submission" date="2020-08" db="EMBL/GenBank/DDBJ databases">
        <title>Genomic Encyclopedia of Type Strains, Phase IV (KMG-IV): sequencing the most valuable type-strain genomes for metagenomic binning, comparative biology and taxonomic classification.</title>
        <authorList>
            <person name="Goeker M."/>
        </authorList>
    </citation>
    <scope>NUCLEOTIDE SEQUENCE [LARGE SCALE GENOMIC DNA]</scope>
    <source>
        <strain evidence="2 3">DSM 24163</strain>
    </source>
</reference>
<keyword evidence="1" id="KW-0472">Membrane</keyword>
<keyword evidence="1" id="KW-0812">Transmembrane</keyword>
<comment type="caution">
    <text evidence="2">The sequence shown here is derived from an EMBL/GenBank/DDBJ whole genome shotgun (WGS) entry which is preliminary data.</text>
</comment>
<feature type="transmembrane region" description="Helical" evidence="1">
    <location>
        <begin position="42"/>
        <end position="60"/>
    </location>
</feature>
<dbReference type="AlphaFoldDB" id="A0A7W8FYY2"/>
<name>A0A7W8FYY2_9GAMM</name>
<dbReference type="Proteomes" id="UP000521199">
    <property type="component" value="Unassembled WGS sequence"/>
</dbReference>
<evidence type="ECO:0000313" key="2">
    <source>
        <dbReference type="EMBL" id="MBB5207892.1"/>
    </source>
</evidence>
<feature type="transmembrane region" description="Helical" evidence="1">
    <location>
        <begin position="67"/>
        <end position="86"/>
    </location>
</feature>
<proteinExistence type="predicted"/>
<evidence type="ECO:0000256" key="1">
    <source>
        <dbReference type="SAM" id="Phobius"/>
    </source>
</evidence>
<organism evidence="2 3">
    <name type="scientific">Chiayiivirga flava</name>
    <dbReference type="NCBI Taxonomy" id="659595"/>
    <lineage>
        <taxon>Bacteria</taxon>
        <taxon>Pseudomonadati</taxon>
        <taxon>Pseudomonadota</taxon>
        <taxon>Gammaproteobacteria</taxon>
        <taxon>Lysobacterales</taxon>
        <taxon>Lysobacteraceae</taxon>
        <taxon>Chiayiivirga</taxon>
    </lineage>
</organism>
<protein>
    <submittedName>
        <fullName evidence="2">Uncharacterized protein</fullName>
    </submittedName>
</protein>
<keyword evidence="1" id="KW-1133">Transmembrane helix</keyword>
<sequence length="87" mass="9415">MDTKPRARNAAPLLLAMQILFLAATAMTPSTGNLAYDRRIPLLWAMFSAVTVLTGLVVAVRYEDPRAIVAPVLSLALVEALVVFSLF</sequence>
<gene>
    <name evidence="2" type="ORF">HNQ52_001421</name>
</gene>
<evidence type="ECO:0000313" key="3">
    <source>
        <dbReference type="Proteomes" id="UP000521199"/>
    </source>
</evidence>